<dbReference type="GO" id="GO:0005634">
    <property type="term" value="C:nucleus"/>
    <property type="evidence" value="ECO:0007669"/>
    <property type="project" value="TreeGrafter"/>
</dbReference>
<dbReference type="Gramene" id="AET6Gv20157000.58">
    <property type="protein sequence ID" value="AET6Gv20157000.58"/>
    <property type="gene ID" value="AET6Gv20157000"/>
</dbReference>
<reference evidence="2" key="2">
    <citation type="journal article" date="2017" name="Nat. Plants">
        <title>The Aegilops tauschii genome reveals multiple impacts of transposons.</title>
        <authorList>
            <person name="Zhao G."/>
            <person name="Zou C."/>
            <person name="Li K."/>
            <person name="Wang K."/>
            <person name="Li T."/>
            <person name="Gao L."/>
            <person name="Zhang X."/>
            <person name="Wang H."/>
            <person name="Yang Z."/>
            <person name="Liu X."/>
            <person name="Jiang W."/>
            <person name="Mao L."/>
            <person name="Kong X."/>
            <person name="Jiao Y."/>
            <person name="Jia J."/>
        </authorList>
    </citation>
    <scope>NUCLEOTIDE SEQUENCE [LARGE SCALE GENOMIC DNA]</scope>
    <source>
        <strain evidence="2">cv. AL8/78</strain>
    </source>
</reference>
<dbReference type="EnsemblPlants" id="AET6Gv20157000.50">
    <property type="protein sequence ID" value="AET6Gv20157000.50"/>
    <property type="gene ID" value="AET6Gv20157000"/>
</dbReference>
<dbReference type="GO" id="GO:0004843">
    <property type="term" value="F:cysteine-type deubiquitinase activity"/>
    <property type="evidence" value="ECO:0007669"/>
    <property type="project" value="TreeGrafter"/>
</dbReference>
<dbReference type="Gramene" id="AET6Gv20157000.50">
    <property type="protein sequence ID" value="AET6Gv20157000.50"/>
    <property type="gene ID" value="AET6Gv20157000"/>
</dbReference>
<proteinExistence type="predicted"/>
<dbReference type="GO" id="GO:0071108">
    <property type="term" value="P:protein K48-linked deubiquitination"/>
    <property type="evidence" value="ECO:0007669"/>
    <property type="project" value="TreeGrafter"/>
</dbReference>
<dbReference type="Proteomes" id="UP000015105">
    <property type="component" value="Chromosome 6D"/>
</dbReference>
<dbReference type="EnsemblPlants" id="AET6Gv20157000.52">
    <property type="protein sequence ID" value="AET6Gv20157000.52"/>
    <property type="gene ID" value="AET6Gv20157000"/>
</dbReference>
<name>A0A453MZI2_AEGTS</name>
<dbReference type="AlphaFoldDB" id="A0A453MZI2"/>
<evidence type="ECO:0000313" key="2">
    <source>
        <dbReference type="Proteomes" id="UP000015105"/>
    </source>
</evidence>
<dbReference type="InterPro" id="IPR019400">
    <property type="entry name" value="Peptidase_C65_otubain"/>
</dbReference>
<dbReference type="Gramene" id="AET6Gv20157000.46">
    <property type="protein sequence ID" value="AET6Gv20157000.46"/>
    <property type="gene ID" value="AET6Gv20157000"/>
</dbReference>
<dbReference type="PANTHER" id="PTHR12931:SF36">
    <property type="entry name" value="OTU DOMAIN-CONTAINING PROTEIN"/>
    <property type="match status" value="1"/>
</dbReference>
<dbReference type="InterPro" id="IPR042468">
    <property type="entry name" value="Peptidase_C65_otubain_sub1"/>
</dbReference>
<organism evidence="1 2">
    <name type="scientific">Aegilops tauschii subsp. strangulata</name>
    <name type="common">Goatgrass</name>
    <dbReference type="NCBI Taxonomy" id="200361"/>
    <lineage>
        <taxon>Eukaryota</taxon>
        <taxon>Viridiplantae</taxon>
        <taxon>Streptophyta</taxon>
        <taxon>Embryophyta</taxon>
        <taxon>Tracheophyta</taxon>
        <taxon>Spermatophyta</taxon>
        <taxon>Magnoliopsida</taxon>
        <taxon>Liliopsida</taxon>
        <taxon>Poales</taxon>
        <taxon>Poaceae</taxon>
        <taxon>BOP clade</taxon>
        <taxon>Pooideae</taxon>
        <taxon>Triticodae</taxon>
        <taxon>Triticeae</taxon>
        <taxon>Triticinae</taxon>
        <taxon>Aegilops</taxon>
    </lineage>
</organism>
<dbReference type="InterPro" id="IPR038765">
    <property type="entry name" value="Papain-like_cys_pep_sf"/>
</dbReference>
<dbReference type="EnsemblPlants" id="AET6Gv20157000.58">
    <property type="protein sequence ID" value="AET6Gv20157000.58"/>
    <property type="gene ID" value="AET6Gv20157000"/>
</dbReference>
<dbReference type="Pfam" id="PF10275">
    <property type="entry name" value="Peptidase_C65"/>
    <property type="match status" value="1"/>
</dbReference>
<reference evidence="1" key="3">
    <citation type="journal article" date="2017" name="Nature">
        <title>Genome sequence of the progenitor of the wheat D genome Aegilops tauschii.</title>
        <authorList>
            <person name="Luo M.C."/>
            <person name="Gu Y.Q."/>
            <person name="Puiu D."/>
            <person name="Wang H."/>
            <person name="Twardziok S.O."/>
            <person name="Deal K.R."/>
            <person name="Huo N."/>
            <person name="Zhu T."/>
            <person name="Wang L."/>
            <person name="Wang Y."/>
            <person name="McGuire P.E."/>
            <person name="Liu S."/>
            <person name="Long H."/>
            <person name="Ramasamy R.K."/>
            <person name="Rodriguez J.C."/>
            <person name="Van S.L."/>
            <person name="Yuan L."/>
            <person name="Wang Z."/>
            <person name="Xia Z."/>
            <person name="Xiao L."/>
            <person name="Anderson O.D."/>
            <person name="Ouyang S."/>
            <person name="Liang Y."/>
            <person name="Zimin A.V."/>
            <person name="Pertea G."/>
            <person name="Qi P."/>
            <person name="Bennetzen J.L."/>
            <person name="Dai X."/>
            <person name="Dawson M.W."/>
            <person name="Muller H.G."/>
            <person name="Kugler K."/>
            <person name="Rivarola-Duarte L."/>
            <person name="Spannagl M."/>
            <person name="Mayer K.F.X."/>
            <person name="Lu F.H."/>
            <person name="Bevan M.W."/>
            <person name="Leroy P."/>
            <person name="Li P."/>
            <person name="You F.M."/>
            <person name="Sun Q."/>
            <person name="Liu Z."/>
            <person name="Lyons E."/>
            <person name="Wicker T."/>
            <person name="Salzberg S.L."/>
            <person name="Devos K.M."/>
            <person name="Dvorak J."/>
        </authorList>
    </citation>
    <scope>NUCLEOTIDE SEQUENCE [LARGE SCALE GENOMIC DNA]</scope>
    <source>
        <strain evidence="1">cv. AL8/78</strain>
    </source>
</reference>
<accession>A0A453MZI2</accession>
<dbReference type="GO" id="GO:0043130">
    <property type="term" value="F:ubiquitin binding"/>
    <property type="evidence" value="ECO:0007669"/>
    <property type="project" value="TreeGrafter"/>
</dbReference>
<dbReference type="SUPFAM" id="SSF54001">
    <property type="entry name" value="Cysteine proteinases"/>
    <property type="match status" value="1"/>
</dbReference>
<dbReference type="Gramene" id="AET6Gv20157000.52">
    <property type="protein sequence ID" value="AET6Gv20157000.52"/>
    <property type="gene ID" value="AET6Gv20157000"/>
</dbReference>
<sequence length="93" mass="10292">MALILPDFLLHKQWCFLYVTPARVESEGLMMRALASALDVTLIVETFQGGYARDIYTGPGVPRPAVTLLYNGNHYDIIYPHAPPSESSSHQAS</sequence>
<evidence type="ECO:0000313" key="1">
    <source>
        <dbReference type="EnsemblPlants" id="AET6Gv20157000.50"/>
    </source>
</evidence>
<dbReference type="EnsemblPlants" id="AET6Gv20157000.46">
    <property type="protein sequence ID" value="AET6Gv20157000.46"/>
    <property type="gene ID" value="AET6Gv20157000"/>
</dbReference>
<reference evidence="2" key="1">
    <citation type="journal article" date="2014" name="Science">
        <title>Ancient hybridizations among the ancestral genomes of bread wheat.</title>
        <authorList>
            <consortium name="International Wheat Genome Sequencing Consortium,"/>
            <person name="Marcussen T."/>
            <person name="Sandve S.R."/>
            <person name="Heier L."/>
            <person name="Spannagl M."/>
            <person name="Pfeifer M."/>
            <person name="Jakobsen K.S."/>
            <person name="Wulff B.B."/>
            <person name="Steuernagel B."/>
            <person name="Mayer K.F."/>
            <person name="Olsen O.A."/>
        </authorList>
    </citation>
    <scope>NUCLEOTIDE SEQUENCE [LARGE SCALE GENOMIC DNA]</scope>
    <source>
        <strain evidence="2">cv. AL8/78</strain>
    </source>
</reference>
<keyword evidence="2" id="KW-1185">Reference proteome</keyword>
<dbReference type="Gene3D" id="3.30.200.60">
    <property type="entry name" value="Peptidase C65 Otubain, subdomain 1"/>
    <property type="match status" value="1"/>
</dbReference>
<reference evidence="1" key="5">
    <citation type="journal article" date="2021" name="G3 (Bethesda)">
        <title>Aegilops tauschii genome assembly Aet v5.0 features greater sequence contiguity and improved annotation.</title>
        <authorList>
            <person name="Wang L."/>
            <person name="Zhu T."/>
            <person name="Rodriguez J.C."/>
            <person name="Deal K.R."/>
            <person name="Dubcovsky J."/>
            <person name="McGuire P.E."/>
            <person name="Lux T."/>
            <person name="Spannagl M."/>
            <person name="Mayer K.F.X."/>
            <person name="Baldrich P."/>
            <person name="Meyers B.C."/>
            <person name="Huo N."/>
            <person name="Gu Y.Q."/>
            <person name="Zhou H."/>
            <person name="Devos K.M."/>
            <person name="Bennetzen J.L."/>
            <person name="Unver T."/>
            <person name="Budak H."/>
            <person name="Gulick P.J."/>
            <person name="Galiba G."/>
            <person name="Kalapos B."/>
            <person name="Nelson D.R."/>
            <person name="Li P."/>
            <person name="You F.M."/>
            <person name="Luo M.C."/>
            <person name="Dvorak J."/>
        </authorList>
    </citation>
    <scope>NUCLEOTIDE SEQUENCE [LARGE SCALE GENOMIC DNA]</scope>
    <source>
        <strain evidence="1">cv. AL8/78</strain>
    </source>
</reference>
<reference evidence="1" key="4">
    <citation type="submission" date="2019-03" db="UniProtKB">
        <authorList>
            <consortium name="EnsemblPlants"/>
        </authorList>
    </citation>
    <scope>IDENTIFICATION</scope>
</reference>
<protein>
    <submittedName>
        <fullName evidence="1">Uncharacterized protein</fullName>
    </submittedName>
</protein>
<dbReference type="PANTHER" id="PTHR12931">
    <property type="entry name" value="UBIQUITIN THIOLESTERASE PROTEIN OTUB"/>
    <property type="match status" value="1"/>
</dbReference>